<dbReference type="EMBL" id="WLYX01000001">
    <property type="protein sequence ID" value="MTD32899.1"/>
    <property type="molecule type" value="Genomic_DNA"/>
</dbReference>
<dbReference type="AlphaFoldDB" id="A0A844GB90"/>
<sequence length="49" mass="5271">MPGGDIAFDKEEFRDPPLPPDEAGLAETTPLRRTISILDSRPKESGCGS</sequence>
<feature type="region of interest" description="Disordered" evidence="1">
    <location>
        <begin position="1"/>
        <end position="49"/>
    </location>
</feature>
<comment type="caution">
    <text evidence="2">The sequence shown here is derived from an EMBL/GenBank/DDBJ whole genome shotgun (WGS) entry which is preliminary data.</text>
</comment>
<organism evidence="2 3">
    <name type="scientific">Paludibacterium denitrificans</name>
    <dbReference type="NCBI Taxonomy" id="2675226"/>
    <lineage>
        <taxon>Bacteria</taxon>
        <taxon>Pseudomonadati</taxon>
        <taxon>Pseudomonadota</taxon>
        <taxon>Betaproteobacteria</taxon>
        <taxon>Neisseriales</taxon>
        <taxon>Chromobacteriaceae</taxon>
        <taxon>Paludibacterium</taxon>
    </lineage>
</organism>
<dbReference type="Proteomes" id="UP000446658">
    <property type="component" value="Unassembled WGS sequence"/>
</dbReference>
<evidence type="ECO:0000313" key="3">
    <source>
        <dbReference type="Proteomes" id="UP000446658"/>
    </source>
</evidence>
<evidence type="ECO:0000256" key="1">
    <source>
        <dbReference type="SAM" id="MobiDB-lite"/>
    </source>
</evidence>
<accession>A0A844GB90</accession>
<name>A0A844GB90_9NEIS</name>
<protein>
    <submittedName>
        <fullName evidence="2">Uncharacterized protein</fullName>
    </submittedName>
</protein>
<evidence type="ECO:0000313" key="2">
    <source>
        <dbReference type="EMBL" id="MTD32899.1"/>
    </source>
</evidence>
<reference evidence="2 3" key="1">
    <citation type="submission" date="2019-11" db="EMBL/GenBank/DDBJ databases">
        <title>Draft genome sequence of Paludibacterium sp. dN18-1.</title>
        <authorList>
            <person name="Im W.-T."/>
        </authorList>
    </citation>
    <scope>NUCLEOTIDE SEQUENCE [LARGE SCALE GENOMIC DNA]</scope>
    <source>
        <strain evidence="3">dN 18-1</strain>
    </source>
</reference>
<proteinExistence type="predicted"/>
<gene>
    <name evidence="2" type="ORF">GKE73_05725</name>
</gene>
<keyword evidence="3" id="KW-1185">Reference proteome</keyword>
<feature type="compositionally biased region" description="Basic and acidic residues" evidence="1">
    <location>
        <begin position="40"/>
        <end position="49"/>
    </location>
</feature>